<gene>
    <name evidence="1" type="ORF">CP98_03634</name>
</gene>
<sequence length="78" mass="8771">MTPAHQIAEKLTEAQRRSIMEAEDMMSNHGGYPFLTAQVTSDPWPEGVAQFLTLNRDRLTPLGLAVRAHLLSKENEHD</sequence>
<dbReference type="RefSeq" id="WP_037521361.1">
    <property type="nucleotide sequence ID" value="NZ_JGVR01000024.1"/>
</dbReference>
<organism evidence="1 2">
    <name type="scientific">Sphingobium yanoikuyae</name>
    <name type="common">Sphingomonas yanoikuyae</name>
    <dbReference type="NCBI Taxonomy" id="13690"/>
    <lineage>
        <taxon>Bacteria</taxon>
        <taxon>Pseudomonadati</taxon>
        <taxon>Pseudomonadota</taxon>
        <taxon>Alphaproteobacteria</taxon>
        <taxon>Sphingomonadales</taxon>
        <taxon>Sphingomonadaceae</taxon>
        <taxon>Sphingobium</taxon>
    </lineage>
</organism>
<accession>A0A084EGP4</accession>
<proteinExistence type="predicted"/>
<dbReference type="eggNOG" id="ENOG50310JJ">
    <property type="taxonomic scope" value="Bacteria"/>
</dbReference>
<evidence type="ECO:0000313" key="1">
    <source>
        <dbReference type="EMBL" id="KEZ17136.1"/>
    </source>
</evidence>
<name>A0A084EGP4_SPHYA</name>
<dbReference type="Proteomes" id="UP000028534">
    <property type="component" value="Unassembled WGS sequence"/>
</dbReference>
<comment type="caution">
    <text evidence="1">The sequence shown here is derived from an EMBL/GenBank/DDBJ whole genome shotgun (WGS) entry which is preliminary data.</text>
</comment>
<evidence type="ECO:0000313" key="2">
    <source>
        <dbReference type="Proteomes" id="UP000028534"/>
    </source>
</evidence>
<dbReference type="EMBL" id="JGVR01000024">
    <property type="protein sequence ID" value="KEZ17136.1"/>
    <property type="molecule type" value="Genomic_DNA"/>
</dbReference>
<dbReference type="PATRIC" id="fig|13690.10.peg.3722"/>
<protein>
    <submittedName>
        <fullName evidence="1">Uncharacterized protein</fullName>
    </submittedName>
</protein>
<reference evidence="1 2" key="1">
    <citation type="submission" date="2014-03" db="EMBL/GenBank/DDBJ databases">
        <title>Genome sequence of Sphingobium yanoikuyae B1.</title>
        <authorList>
            <person name="Gan H.M."/>
            <person name="Gan H.Y."/>
            <person name="Savka M.A."/>
        </authorList>
    </citation>
    <scope>NUCLEOTIDE SEQUENCE [LARGE SCALE GENOMIC DNA]</scope>
    <source>
        <strain evidence="1 2">B1</strain>
    </source>
</reference>
<dbReference type="AlphaFoldDB" id="A0A084EGP4"/>